<keyword evidence="2" id="KW-0238">DNA-binding</keyword>
<evidence type="ECO:0000313" key="5">
    <source>
        <dbReference type="EMBL" id="MCW3484411.1"/>
    </source>
</evidence>
<dbReference type="RefSeq" id="WP_264730008.1">
    <property type="nucleotide sequence ID" value="NZ_JAPDNR010000001.1"/>
</dbReference>
<dbReference type="Pfam" id="PF12833">
    <property type="entry name" value="HTH_18"/>
    <property type="match status" value="1"/>
</dbReference>
<dbReference type="SUPFAM" id="SSF51215">
    <property type="entry name" value="Regulatory protein AraC"/>
    <property type="match status" value="1"/>
</dbReference>
<dbReference type="SMART" id="SM00342">
    <property type="entry name" value="HTH_ARAC"/>
    <property type="match status" value="1"/>
</dbReference>
<keyword evidence="1" id="KW-0805">Transcription regulation</keyword>
<dbReference type="EMBL" id="JAPDNS010000001">
    <property type="protein sequence ID" value="MCW3484411.1"/>
    <property type="molecule type" value="Genomic_DNA"/>
</dbReference>
<dbReference type="InterPro" id="IPR009057">
    <property type="entry name" value="Homeodomain-like_sf"/>
</dbReference>
<name>A0ABT3IKB9_9BACT</name>
<evidence type="ECO:0000256" key="2">
    <source>
        <dbReference type="ARBA" id="ARBA00023125"/>
    </source>
</evidence>
<evidence type="ECO:0000256" key="3">
    <source>
        <dbReference type="ARBA" id="ARBA00023163"/>
    </source>
</evidence>
<dbReference type="InterPro" id="IPR037923">
    <property type="entry name" value="HTH-like"/>
</dbReference>
<keyword evidence="6" id="KW-1185">Reference proteome</keyword>
<reference evidence="5 6" key="1">
    <citation type="submission" date="2022-10" db="EMBL/GenBank/DDBJ databases">
        <title>Chitinophaga nivalis PC15 sp. nov., isolated from Pyeongchang county, South Korea.</title>
        <authorList>
            <person name="Trinh H.N."/>
        </authorList>
    </citation>
    <scope>NUCLEOTIDE SEQUENCE [LARGE SCALE GENOMIC DNA]</scope>
    <source>
        <strain evidence="5 6">PC14</strain>
    </source>
</reference>
<evidence type="ECO:0000313" key="6">
    <source>
        <dbReference type="Proteomes" id="UP001207742"/>
    </source>
</evidence>
<feature type="domain" description="HTH araC/xylS-type" evidence="4">
    <location>
        <begin position="193"/>
        <end position="291"/>
    </location>
</feature>
<dbReference type="Proteomes" id="UP001207742">
    <property type="component" value="Unassembled WGS sequence"/>
</dbReference>
<evidence type="ECO:0000256" key="1">
    <source>
        <dbReference type="ARBA" id="ARBA00023015"/>
    </source>
</evidence>
<dbReference type="Gene3D" id="1.10.10.60">
    <property type="entry name" value="Homeodomain-like"/>
    <property type="match status" value="1"/>
</dbReference>
<dbReference type="PANTHER" id="PTHR43280">
    <property type="entry name" value="ARAC-FAMILY TRANSCRIPTIONAL REGULATOR"/>
    <property type="match status" value="1"/>
</dbReference>
<protein>
    <submittedName>
        <fullName evidence="5">Helix-turn-helix domain-containing protein</fullName>
    </submittedName>
</protein>
<dbReference type="PROSITE" id="PS01124">
    <property type="entry name" value="HTH_ARAC_FAMILY_2"/>
    <property type="match status" value="1"/>
</dbReference>
<accession>A0ABT3IKB9</accession>
<sequence>MKMTADTSIPVYTETGEPATPMPDDVYVACFEQANIRQLSPHRRTFYQVIFFREGYGTQWVDFQEYTFNGPTLILLSPNQVHQMDINTDARGHILMLPERFFALDSGPESAFVLKDVFDNTDRIPFLQFGHAAATALDASIRQIQRSFQADGSMRKLILLSYVKIFLLQAYQLRETLSTISETGSHTGRQQFRQFKILIEQHYRTLHLPHDYAAQLHISLKQLNLLTRKYAFSSAGDLIKQRILLEAQRYLYHGVLTVKEISHQLGFEDPAYFNRFFKREMKIPPYQFRKMAGNNQRIAIAGKGLL</sequence>
<gene>
    <name evidence="5" type="ORF">OL497_10940</name>
</gene>
<proteinExistence type="predicted"/>
<dbReference type="SUPFAM" id="SSF46689">
    <property type="entry name" value="Homeodomain-like"/>
    <property type="match status" value="1"/>
</dbReference>
<dbReference type="PANTHER" id="PTHR43280:SF32">
    <property type="entry name" value="TRANSCRIPTIONAL REGULATORY PROTEIN"/>
    <property type="match status" value="1"/>
</dbReference>
<dbReference type="Pfam" id="PF02311">
    <property type="entry name" value="AraC_binding"/>
    <property type="match status" value="1"/>
</dbReference>
<keyword evidence="3" id="KW-0804">Transcription</keyword>
<comment type="caution">
    <text evidence="5">The sequence shown here is derived from an EMBL/GenBank/DDBJ whole genome shotgun (WGS) entry which is preliminary data.</text>
</comment>
<organism evidence="5 6">
    <name type="scientific">Chitinophaga nivalis</name>
    <dbReference type="NCBI Taxonomy" id="2991709"/>
    <lineage>
        <taxon>Bacteria</taxon>
        <taxon>Pseudomonadati</taxon>
        <taxon>Bacteroidota</taxon>
        <taxon>Chitinophagia</taxon>
        <taxon>Chitinophagales</taxon>
        <taxon>Chitinophagaceae</taxon>
        <taxon>Chitinophaga</taxon>
    </lineage>
</organism>
<dbReference type="InterPro" id="IPR018060">
    <property type="entry name" value="HTH_AraC"/>
</dbReference>
<dbReference type="InterPro" id="IPR003313">
    <property type="entry name" value="AraC-bd"/>
</dbReference>
<evidence type="ECO:0000259" key="4">
    <source>
        <dbReference type="PROSITE" id="PS01124"/>
    </source>
</evidence>